<comment type="similarity">
    <text evidence="1">Belongs to the NifU family.</text>
</comment>
<dbReference type="SUPFAM" id="SSF117916">
    <property type="entry name" value="Fe-S cluster assembly (FSCA) domain-like"/>
    <property type="match status" value="1"/>
</dbReference>
<proteinExistence type="inferred from homology"/>
<dbReference type="InterPro" id="IPR014824">
    <property type="entry name" value="Nfu/NifU_N"/>
</dbReference>
<dbReference type="GO" id="GO:0051536">
    <property type="term" value="F:iron-sulfur cluster binding"/>
    <property type="evidence" value="ECO:0007669"/>
    <property type="project" value="InterPro"/>
</dbReference>
<dbReference type="FunFam" id="3.30.1370.70:FF:000001">
    <property type="entry name" value="NifU-like protein 4, mitochondrial"/>
    <property type="match status" value="1"/>
</dbReference>
<dbReference type="SUPFAM" id="SSF110836">
    <property type="entry name" value="Hypothetical protein SAV1430"/>
    <property type="match status" value="1"/>
</dbReference>
<reference evidence="3 4" key="1">
    <citation type="submission" date="2018-07" db="EMBL/GenBank/DDBJ databases">
        <title>Genomic Encyclopedia of Type Strains, Phase III (KMG-III): the genomes of soil and plant-associated and newly described type strains.</title>
        <authorList>
            <person name="Whitman W."/>
        </authorList>
    </citation>
    <scope>NUCLEOTIDE SEQUENCE [LARGE SCALE GENOMIC DNA]</scope>
    <source>
        <strain evidence="3 4">CECT 8488</strain>
    </source>
</reference>
<dbReference type="Gene3D" id="3.30.1370.70">
    <property type="entry name" value="Scaffold protein Nfu/NifU, N-terminal domain"/>
    <property type="match status" value="1"/>
</dbReference>
<evidence type="ECO:0000256" key="1">
    <source>
        <dbReference type="ARBA" id="ARBA00006420"/>
    </source>
</evidence>
<dbReference type="PANTHER" id="PTHR11178:SF1">
    <property type="entry name" value="NFU1 IRON-SULFUR CLUSTER SCAFFOLD HOMOLOG, MITOCHONDRIAL"/>
    <property type="match status" value="1"/>
</dbReference>
<dbReference type="Gene3D" id="3.30.300.130">
    <property type="entry name" value="Fe-S cluster assembly (FSCA)"/>
    <property type="match status" value="1"/>
</dbReference>
<dbReference type="Pfam" id="PF01106">
    <property type="entry name" value="NifU"/>
    <property type="match status" value="1"/>
</dbReference>
<dbReference type="InterPro" id="IPR036498">
    <property type="entry name" value="Nfu/NifU_N_sf"/>
</dbReference>
<dbReference type="PANTHER" id="PTHR11178">
    <property type="entry name" value="IRON-SULFUR CLUSTER SCAFFOLD PROTEIN NFU-RELATED"/>
    <property type="match status" value="1"/>
</dbReference>
<comment type="caution">
    <text evidence="3">The sequence shown here is derived from an EMBL/GenBank/DDBJ whole genome shotgun (WGS) entry which is preliminary data.</text>
</comment>
<evidence type="ECO:0000313" key="4">
    <source>
        <dbReference type="Proteomes" id="UP000256845"/>
    </source>
</evidence>
<evidence type="ECO:0000313" key="3">
    <source>
        <dbReference type="EMBL" id="RED51488.1"/>
    </source>
</evidence>
<name>A0A3D9HPS3_9PROT</name>
<dbReference type="EMBL" id="QRDW01000003">
    <property type="protein sequence ID" value="RED51488.1"/>
    <property type="molecule type" value="Genomic_DNA"/>
</dbReference>
<protein>
    <submittedName>
        <fullName evidence="3">Fe-S cluster biogenesis protein NfuA</fullName>
    </submittedName>
</protein>
<dbReference type="InterPro" id="IPR034904">
    <property type="entry name" value="FSCA_dom_sf"/>
</dbReference>
<gene>
    <name evidence="3" type="ORF">DFP90_103290</name>
</gene>
<feature type="domain" description="Scaffold protein Nfu/NifU N-terminal" evidence="2">
    <location>
        <begin position="24"/>
        <end position="111"/>
    </location>
</feature>
<organism evidence="3 4">
    <name type="scientific">Aestuariispira insulae</name>
    <dbReference type="NCBI Taxonomy" id="1461337"/>
    <lineage>
        <taxon>Bacteria</taxon>
        <taxon>Pseudomonadati</taxon>
        <taxon>Pseudomonadota</taxon>
        <taxon>Alphaproteobacteria</taxon>
        <taxon>Rhodospirillales</taxon>
        <taxon>Kiloniellaceae</taxon>
        <taxon>Aestuariispira</taxon>
    </lineage>
</organism>
<dbReference type="Proteomes" id="UP000256845">
    <property type="component" value="Unassembled WGS sequence"/>
</dbReference>
<dbReference type="Pfam" id="PF08712">
    <property type="entry name" value="Nfu_N"/>
    <property type="match status" value="1"/>
</dbReference>
<dbReference type="SMART" id="SM00932">
    <property type="entry name" value="Nfu_N"/>
    <property type="match status" value="1"/>
</dbReference>
<accession>A0A3D9HPS3</accession>
<dbReference type="GO" id="GO:0016226">
    <property type="term" value="P:iron-sulfur cluster assembly"/>
    <property type="evidence" value="ECO:0007669"/>
    <property type="project" value="InterPro"/>
</dbReference>
<keyword evidence="4" id="KW-1185">Reference proteome</keyword>
<evidence type="ECO:0000259" key="2">
    <source>
        <dbReference type="SMART" id="SM00932"/>
    </source>
</evidence>
<dbReference type="GO" id="GO:0005506">
    <property type="term" value="F:iron ion binding"/>
    <property type="evidence" value="ECO:0007669"/>
    <property type="project" value="InterPro"/>
</dbReference>
<dbReference type="InterPro" id="IPR035433">
    <property type="entry name" value="NFU1-like"/>
</dbReference>
<dbReference type="FunFam" id="3.30.300.130:FF:000001">
    <property type="entry name" value="NFU1 iron-sulfur cluster scaffold"/>
    <property type="match status" value="1"/>
</dbReference>
<sequence length="210" mass="22799">MKRGGNQATAPRCGCSHEEELMFIQTEQTPNPATLKFIPGREVLKEGSVDFPNAEAALGKSPLAERLFEIEGVSGVFFGHDFITVTKAEDKEWYVMKPSILGVIMEHFTAGQPVLSGEAEAETAKAGAASEDDDEIVVQIKELLETRVRPAVAQDGGDIIFHGFEEGIVYLTLQGACAGCPSSTVTLKMGIENMLRHYIPEVVEVRQTMG</sequence>
<dbReference type="InterPro" id="IPR001075">
    <property type="entry name" value="NIF_FeS_clus_asmbl_NifU_C"/>
</dbReference>
<dbReference type="AlphaFoldDB" id="A0A3D9HPS3"/>
<dbReference type="PIRSF" id="PIRSF036773">
    <property type="entry name" value="HIRIP5"/>
    <property type="match status" value="1"/>
</dbReference>